<dbReference type="PANTHER" id="PTHR24221:SF654">
    <property type="entry name" value="ATP-BINDING CASSETTE SUB-FAMILY B MEMBER 6"/>
    <property type="match status" value="1"/>
</dbReference>
<dbReference type="AlphaFoldDB" id="A0AAE6XTE7"/>
<dbReference type="GO" id="GO:0016887">
    <property type="term" value="F:ATP hydrolysis activity"/>
    <property type="evidence" value="ECO:0007669"/>
    <property type="project" value="InterPro"/>
</dbReference>
<keyword evidence="6 7" id="KW-0472">Membrane</keyword>
<dbReference type="InterPro" id="IPR036640">
    <property type="entry name" value="ABC1_TM_sf"/>
</dbReference>
<reference evidence="10 11" key="1">
    <citation type="journal article" date="2020" name="Mol. Plant Pathol.">
        <title>Plasmid composition and the chpG gene determine the virulence level of Clavibacter capsici natural isolates in pepper.</title>
        <authorList>
            <person name="Hwang I.S."/>
            <person name="Lee H.M."/>
            <person name="Oh E.J."/>
            <person name="Lee S."/>
            <person name="Heu S."/>
            <person name="Oh C.S."/>
        </authorList>
    </citation>
    <scope>NUCLEOTIDE SEQUENCE [LARGE SCALE GENOMIC DNA]</scope>
    <source>
        <strain evidence="10 11">1101</strain>
    </source>
</reference>
<dbReference type="SUPFAM" id="SSF90123">
    <property type="entry name" value="ABC transporter transmembrane region"/>
    <property type="match status" value="1"/>
</dbReference>
<evidence type="ECO:0000256" key="2">
    <source>
        <dbReference type="ARBA" id="ARBA00022692"/>
    </source>
</evidence>
<evidence type="ECO:0000256" key="1">
    <source>
        <dbReference type="ARBA" id="ARBA00004651"/>
    </source>
</evidence>
<sequence length="571" mass="60997">MTWIGAVVPGLQIALTAEVVDAVADGAAAGAGIEYVNVALPLFGLFAAQVAQRLLSSAAQYLMSHAGLLADQAFSKQSLATGLGLSQSHYEDPAEYNRIRRALSEIQGNRVSSLPETTIDTLAAFVSIVSISVSLFSWHPLASILVLLSPFPGVGVAALFGRHRWSLDVNQTESRRMINYLQALSMSDQSHKELAHYRLGGHIRARFSNMLQTLLRQDVQQLRQSQAGVTGADLFGMGFTILALVLVVNSVIGGGGSVTVGNLAGFIQGMNSLYGVTIGALGGIAGIYQASLYARNLFDFVDTPIEKPLDGGKPFPEVLADGITFRDVHFSYPGTKTPVFTSLDLTLPANKTIAIVGPNGGGKTTLVKLLLGIYAIDRGQIEFDGLPSSAYDRDSLRSGIGVLFQDYVRFELSAYDNIAFGNIDDIGNQGAVSWSAEKVRMSDRLNRLKNGLHTPLGRRFEGAEQLSIGEWQRVAAARALVSEPGIVVLDEPTASMDAESEHALLHALSNGSGKRTIIIVAHSLSAILASDIVLFVGGAGQEIHLGPHAELLADAHYAEFFDRLLMNARGE</sequence>
<evidence type="ECO:0000256" key="4">
    <source>
        <dbReference type="ARBA" id="ARBA00022840"/>
    </source>
</evidence>
<dbReference type="Proteomes" id="UP000503164">
    <property type="component" value="Plasmid pCM2_1101"/>
</dbReference>
<evidence type="ECO:0000259" key="8">
    <source>
        <dbReference type="PROSITE" id="PS50893"/>
    </source>
</evidence>
<evidence type="ECO:0000313" key="11">
    <source>
        <dbReference type="Proteomes" id="UP000503164"/>
    </source>
</evidence>
<feature type="domain" description="ABC transmembrane type-1" evidence="9">
    <location>
        <begin position="1"/>
        <end position="289"/>
    </location>
</feature>
<feature type="transmembrane region" description="Helical" evidence="7">
    <location>
        <begin position="232"/>
        <end position="252"/>
    </location>
</feature>
<feature type="transmembrane region" description="Helical" evidence="7">
    <location>
        <begin position="144"/>
        <end position="161"/>
    </location>
</feature>
<keyword evidence="10" id="KW-0614">Plasmid</keyword>
<feature type="domain" description="ABC transporter" evidence="8">
    <location>
        <begin position="323"/>
        <end position="564"/>
    </location>
</feature>
<evidence type="ECO:0000256" key="6">
    <source>
        <dbReference type="ARBA" id="ARBA00023136"/>
    </source>
</evidence>
<dbReference type="PANTHER" id="PTHR24221">
    <property type="entry name" value="ATP-BINDING CASSETTE SUB-FAMILY B"/>
    <property type="match status" value="1"/>
</dbReference>
<dbReference type="InterPro" id="IPR003439">
    <property type="entry name" value="ABC_transporter-like_ATP-bd"/>
</dbReference>
<comment type="subcellular location">
    <subcellularLocation>
        <location evidence="1">Cell membrane</location>
        <topology evidence="1">Multi-pass membrane protein</topology>
    </subcellularLocation>
</comment>
<evidence type="ECO:0000259" key="9">
    <source>
        <dbReference type="PROSITE" id="PS50929"/>
    </source>
</evidence>
<keyword evidence="4 10" id="KW-0067">ATP-binding</keyword>
<dbReference type="GO" id="GO:0140359">
    <property type="term" value="F:ABC-type transporter activity"/>
    <property type="evidence" value="ECO:0007669"/>
    <property type="project" value="InterPro"/>
</dbReference>
<dbReference type="GO" id="GO:0005524">
    <property type="term" value="F:ATP binding"/>
    <property type="evidence" value="ECO:0007669"/>
    <property type="project" value="UniProtKB-KW"/>
</dbReference>
<dbReference type="Gene3D" id="3.40.50.300">
    <property type="entry name" value="P-loop containing nucleotide triphosphate hydrolases"/>
    <property type="match status" value="1"/>
</dbReference>
<geneLocation type="plasmid" evidence="10 11">
    <name>pCM2_1101</name>
</geneLocation>
<dbReference type="GO" id="GO:0034040">
    <property type="term" value="F:ATPase-coupled lipid transmembrane transporter activity"/>
    <property type="evidence" value="ECO:0007669"/>
    <property type="project" value="TreeGrafter"/>
</dbReference>
<dbReference type="PROSITE" id="PS50893">
    <property type="entry name" value="ABC_TRANSPORTER_2"/>
    <property type="match status" value="1"/>
</dbReference>
<evidence type="ECO:0000256" key="5">
    <source>
        <dbReference type="ARBA" id="ARBA00022989"/>
    </source>
</evidence>
<evidence type="ECO:0000313" key="10">
    <source>
        <dbReference type="EMBL" id="QIS46533.1"/>
    </source>
</evidence>
<dbReference type="Gene3D" id="1.20.1560.10">
    <property type="entry name" value="ABC transporter type 1, transmembrane domain"/>
    <property type="match status" value="1"/>
</dbReference>
<keyword evidence="3" id="KW-0547">Nucleotide-binding</keyword>
<keyword evidence="2 7" id="KW-0812">Transmembrane</keyword>
<name>A0AAE6XTE7_9MICO</name>
<evidence type="ECO:0000256" key="3">
    <source>
        <dbReference type="ARBA" id="ARBA00022741"/>
    </source>
</evidence>
<dbReference type="InterPro" id="IPR011527">
    <property type="entry name" value="ABC1_TM_dom"/>
</dbReference>
<dbReference type="GO" id="GO:0005886">
    <property type="term" value="C:plasma membrane"/>
    <property type="evidence" value="ECO:0007669"/>
    <property type="project" value="UniProtKB-SubCell"/>
</dbReference>
<dbReference type="InterPro" id="IPR003593">
    <property type="entry name" value="AAA+_ATPase"/>
</dbReference>
<keyword evidence="11" id="KW-1185">Reference proteome</keyword>
<dbReference type="PROSITE" id="PS50929">
    <property type="entry name" value="ABC_TM1F"/>
    <property type="match status" value="1"/>
</dbReference>
<proteinExistence type="predicted"/>
<dbReference type="InterPro" id="IPR027417">
    <property type="entry name" value="P-loop_NTPase"/>
</dbReference>
<gene>
    <name evidence="10" type="ORF">GW570_15125</name>
</gene>
<dbReference type="EMBL" id="CP048050">
    <property type="protein sequence ID" value="QIS46533.1"/>
    <property type="molecule type" value="Genomic_DNA"/>
</dbReference>
<keyword evidence="5 7" id="KW-1133">Transmembrane helix</keyword>
<feature type="transmembrane region" description="Helical" evidence="7">
    <location>
        <begin position="272"/>
        <end position="290"/>
    </location>
</feature>
<dbReference type="SUPFAM" id="SSF52540">
    <property type="entry name" value="P-loop containing nucleoside triphosphate hydrolases"/>
    <property type="match status" value="1"/>
</dbReference>
<protein>
    <submittedName>
        <fullName evidence="10">ABC transporter ATP-binding protein</fullName>
    </submittedName>
</protein>
<accession>A0AAE6XTE7</accession>
<dbReference type="Pfam" id="PF00005">
    <property type="entry name" value="ABC_tran"/>
    <property type="match status" value="1"/>
</dbReference>
<dbReference type="SMART" id="SM00382">
    <property type="entry name" value="AAA"/>
    <property type="match status" value="1"/>
</dbReference>
<evidence type="ECO:0000256" key="7">
    <source>
        <dbReference type="SAM" id="Phobius"/>
    </source>
</evidence>
<dbReference type="InterPro" id="IPR039421">
    <property type="entry name" value="Type_1_exporter"/>
</dbReference>
<organism evidence="10 11">
    <name type="scientific">Clavibacter capsici</name>
    <dbReference type="NCBI Taxonomy" id="1874630"/>
    <lineage>
        <taxon>Bacteria</taxon>
        <taxon>Bacillati</taxon>
        <taxon>Actinomycetota</taxon>
        <taxon>Actinomycetes</taxon>
        <taxon>Micrococcales</taxon>
        <taxon>Microbacteriaceae</taxon>
        <taxon>Clavibacter</taxon>
    </lineage>
</organism>